<protein>
    <submittedName>
        <fullName evidence="1">Uncharacterized protein</fullName>
    </submittedName>
</protein>
<name>A0A517R4S6_9PLAN</name>
<organism evidence="1 2">
    <name type="scientific">Stratiformator vulcanicus</name>
    <dbReference type="NCBI Taxonomy" id="2527980"/>
    <lineage>
        <taxon>Bacteria</taxon>
        <taxon>Pseudomonadati</taxon>
        <taxon>Planctomycetota</taxon>
        <taxon>Planctomycetia</taxon>
        <taxon>Planctomycetales</taxon>
        <taxon>Planctomycetaceae</taxon>
        <taxon>Stratiformator</taxon>
    </lineage>
</organism>
<evidence type="ECO:0000313" key="1">
    <source>
        <dbReference type="EMBL" id="QDT38875.1"/>
    </source>
</evidence>
<evidence type="ECO:0000313" key="2">
    <source>
        <dbReference type="Proteomes" id="UP000317318"/>
    </source>
</evidence>
<proteinExistence type="predicted"/>
<dbReference type="Proteomes" id="UP000317318">
    <property type="component" value="Chromosome"/>
</dbReference>
<accession>A0A517R4S6</accession>
<reference evidence="1 2" key="1">
    <citation type="submission" date="2019-02" db="EMBL/GenBank/DDBJ databases">
        <title>Deep-cultivation of Planctomycetes and their phenomic and genomic characterization uncovers novel biology.</title>
        <authorList>
            <person name="Wiegand S."/>
            <person name="Jogler M."/>
            <person name="Boedeker C."/>
            <person name="Pinto D."/>
            <person name="Vollmers J."/>
            <person name="Rivas-Marin E."/>
            <person name="Kohn T."/>
            <person name="Peeters S.H."/>
            <person name="Heuer A."/>
            <person name="Rast P."/>
            <person name="Oberbeckmann S."/>
            <person name="Bunk B."/>
            <person name="Jeske O."/>
            <person name="Meyerdierks A."/>
            <person name="Storesund J.E."/>
            <person name="Kallscheuer N."/>
            <person name="Luecker S."/>
            <person name="Lage O.M."/>
            <person name="Pohl T."/>
            <person name="Merkel B.J."/>
            <person name="Hornburger P."/>
            <person name="Mueller R.-W."/>
            <person name="Bruemmer F."/>
            <person name="Labrenz M."/>
            <person name="Spormann A.M."/>
            <person name="Op den Camp H."/>
            <person name="Overmann J."/>
            <person name="Amann R."/>
            <person name="Jetten M.S.M."/>
            <person name="Mascher T."/>
            <person name="Medema M.H."/>
            <person name="Devos D.P."/>
            <person name="Kaster A.-K."/>
            <person name="Ovreas L."/>
            <person name="Rohde M."/>
            <person name="Galperin M.Y."/>
            <person name="Jogler C."/>
        </authorList>
    </citation>
    <scope>NUCLEOTIDE SEQUENCE [LARGE SCALE GENOMIC DNA]</scope>
    <source>
        <strain evidence="1 2">Pan189</strain>
    </source>
</reference>
<sequence>MSQFRWLPFGTMAITEWAVCSGRSTAGPNSDPMGPAAGGKCVLTGIRTSRLADGSEGTKGRNAS</sequence>
<keyword evidence="2" id="KW-1185">Reference proteome</keyword>
<gene>
    <name evidence="1" type="ORF">Pan189_32740</name>
</gene>
<dbReference type="AlphaFoldDB" id="A0A517R4S6"/>
<dbReference type="KEGG" id="svp:Pan189_32740"/>
<dbReference type="EMBL" id="CP036268">
    <property type="protein sequence ID" value="QDT38875.1"/>
    <property type="molecule type" value="Genomic_DNA"/>
</dbReference>